<name>A0A9D4EI44_DREPO</name>
<keyword evidence="2" id="KW-1185">Reference proteome</keyword>
<gene>
    <name evidence="1" type="ORF">DPMN_179979</name>
</gene>
<dbReference type="EMBL" id="JAIWYP010000009">
    <property type="protein sequence ID" value="KAH3778515.1"/>
    <property type="molecule type" value="Genomic_DNA"/>
</dbReference>
<proteinExistence type="predicted"/>
<sequence length="140" mass="15982">MSTKSLDQIGRSGEFHHITRRAVCMTDTSLYEQTDRLEFTKLPLTGDGVFKKGLETLLKDKTEKKLQVDDLIPDVRKKRKFSGPIKNQTKDQQLRDLLKSQVPLLLDGIIFASQRLPDQTATKQMPGSLWKLRSKKTGHC</sequence>
<accession>A0A9D4EI44</accession>
<dbReference type="AlphaFoldDB" id="A0A9D4EI44"/>
<evidence type="ECO:0000313" key="1">
    <source>
        <dbReference type="EMBL" id="KAH3778515.1"/>
    </source>
</evidence>
<protein>
    <submittedName>
        <fullName evidence="1">Uncharacterized protein</fullName>
    </submittedName>
</protein>
<dbReference type="Proteomes" id="UP000828390">
    <property type="component" value="Unassembled WGS sequence"/>
</dbReference>
<organism evidence="1 2">
    <name type="scientific">Dreissena polymorpha</name>
    <name type="common">Zebra mussel</name>
    <name type="synonym">Mytilus polymorpha</name>
    <dbReference type="NCBI Taxonomy" id="45954"/>
    <lineage>
        <taxon>Eukaryota</taxon>
        <taxon>Metazoa</taxon>
        <taxon>Spiralia</taxon>
        <taxon>Lophotrochozoa</taxon>
        <taxon>Mollusca</taxon>
        <taxon>Bivalvia</taxon>
        <taxon>Autobranchia</taxon>
        <taxon>Heteroconchia</taxon>
        <taxon>Euheterodonta</taxon>
        <taxon>Imparidentia</taxon>
        <taxon>Neoheterodontei</taxon>
        <taxon>Myida</taxon>
        <taxon>Dreissenoidea</taxon>
        <taxon>Dreissenidae</taxon>
        <taxon>Dreissena</taxon>
    </lineage>
</organism>
<evidence type="ECO:0000313" key="2">
    <source>
        <dbReference type="Proteomes" id="UP000828390"/>
    </source>
</evidence>
<reference evidence="1" key="2">
    <citation type="submission" date="2020-11" db="EMBL/GenBank/DDBJ databases">
        <authorList>
            <person name="McCartney M.A."/>
            <person name="Auch B."/>
            <person name="Kono T."/>
            <person name="Mallez S."/>
            <person name="Becker A."/>
            <person name="Gohl D.M."/>
            <person name="Silverstein K.A.T."/>
            <person name="Koren S."/>
            <person name="Bechman K.B."/>
            <person name="Herman A."/>
            <person name="Abrahante J.E."/>
            <person name="Garbe J."/>
        </authorList>
    </citation>
    <scope>NUCLEOTIDE SEQUENCE</scope>
    <source>
        <strain evidence="1">Duluth1</strain>
        <tissue evidence="1">Whole animal</tissue>
    </source>
</reference>
<comment type="caution">
    <text evidence="1">The sequence shown here is derived from an EMBL/GenBank/DDBJ whole genome shotgun (WGS) entry which is preliminary data.</text>
</comment>
<reference evidence="1" key="1">
    <citation type="journal article" date="2019" name="bioRxiv">
        <title>The Genome of the Zebra Mussel, Dreissena polymorpha: A Resource for Invasive Species Research.</title>
        <authorList>
            <person name="McCartney M.A."/>
            <person name="Auch B."/>
            <person name="Kono T."/>
            <person name="Mallez S."/>
            <person name="Zhang Y."/>
            <person name="Obille A."/>
            <person name="Becker A."/>
            <person name="Abrahante J.E."/>
            <person name="Garbe J."/>
            <person name="Badalamenti J.P."/>
            <person name="Herman A."/>
            <person name="Mangelson H."/>
            <person name="Liachko I."/>
            <person name="Sullivan S."/>
            <person name="Sone E.D."/>
            <person name="Koren S."/>
            <person name="Silverstein K.A.T."/>
            <person name="Beckman K.B."/>
            <person name="Gohl D.M."/>
        </authorList>
    </citation>
    <scope>NUCLEOTIDE SEQUENCE</scope>
    <source>
        <strain evidence="1">Duluth1</strain>
        <tissue evidence="1">Whole animal</tissue>
    </source>
</reference>